<reference evidence="11 12" key="1">
    <citation type="submission" date="2019-01" db="EMBL/GenBank/DDBJ databases">
        <title>Lacunisphaera sp. strain TWA-58.</title>
        <authorList>
            <person name="Chen W.-M."/>
        </authorList>
    </citation>
    <scope>NUCLEOTIDE SEQUENCE [LARGE SCALE GENOMIC DNA]</scope>
    <source>
        <strain evidence="11 12">TWA-58</strain>
    </source>
</reference>
<dbReference type="CDD" id="cd04878">
    <property type="entry name" value="ACT_AHAS"/>
    <property type="match status" value="1"/>
</dbReference>
<evidence type="ECO:0000256" key="5">
    <source>
        <dbReference type="ARBA" id="ARBA00022605"/>
    </source>
</evidence>
<accession>A0A4Q1C910</accession>
<dbReference type="UniPathway" id="UPA00047">
    <property type="reaction ID" value="UER00055"/>
</dbReference>
<name>A0A4Q1C910_9BACT</name>
<gene>
    <name evidence="11" type="primary">ilvN</name>
    <name evidence="11" type="ORF">ESB00_06130</name>
</gene>
<dbReference type="PANTHER" id="PTHR30239">
    <property type="entry name" value="ACETOLACTATE SYNTHASE SMALL SUBUNIT"/>
    <property type="match status" value="1"/>
</dbReference>
<dbReference type="PANTHER" id="PTHR30239:SF0">
    <property type="entry name" value="ACETOLACTATE SYNTHASE SMALL SUBUNIT 1, CHLOROPLASTIC"/>
    <property type="match status" value="1"/>
</dbReference>
<evidence type="ECO:0000256" key="7">
    <source>
        <dbReference type="ARBA" id="ARBA00048670"/>
    </source>
</evidence>
<evidence type="ECO:0000259" key="10">
    <source>
        <dbReference type="PROSITE" id="PS51671"/>
    </source>
</evidence>
<dbReference type="InterPro" id="IPR004789">
    <property type="entry name" value="Acetalactate_synth_ssu"/>
</dbReference>
<sequence length="187" mass="20420">MAKHTLIAYVEDVPGVLNRVASLFRRRNFNIDSLTVGGTDKPGVSRLTVVVETTEAGARIVEANLYKLVNVLRVDDLTHKASLTRELGLVKVKVTPETRAQILQLVDVFRARVVDVDEKTITAEVTGTPEKIAKFELILRPYGIAEMVRTGAVSMARGHEPVSSAPPLVRTADSDHHHDTSGLSMSV</sequence>
<feature type="region of interest" description="Disordered" evidence="9">
    <location>
        <begin position="158"/>
        <end position="187"/>
    </location>
</feature>
<dbReference type="Gene3D" id="3.30.70.1150">
    <property type="entry name" value="ACT-like. Chain A, domain 2"/>
    <property type="match status" value="1"/>
</dbReference>
<dbReference type="FunFam" id="3.30.70.1150:FF:000001">
    <property type="entry name" value="Acetolactate synthase small subunit"/>
    <property type="match status" value="1"/>
</dbReference>
<dbReference type="EMBL" id="SDHX01000001">
    <property type="protein sequence ID" value="RXK55473.1"/>
    <property type="molecule type" value="Genomic_DNA"/>
</dbReference>
<dbReference type="Pfam" id="PF22629">
    <property type="entry name" value="ACT_AHAS_ss"/>
    <property type="match status" value="1"/>
</dbReference>
<dbReference type="PROSITE" id="PS51671">
    <property type="entry name" value="ACT"/>
    <property type="match status" value="1"/>
</dbReference>
<comment type="pathway">
    <text evidence="2 8">Amino-acid biosynthesis; L-valine biosynthesis; L-valine from pyruvate: step 1/4.</text>
</comment>
<dbReference type="GO" id="GO:0009097">
    <property type="term" value="P:isoleucine biosynthetic process"/>
    <property type="evidence" value="ECO:0007669"/>
    <property type="project" value="UniProtKB-UniRule"/>
</dbReference>
<dbReference type="InterPro" id="IPR045865">
    <property type="entry name" value="ACT-like_dom_sf"/>
</dbReference>
<dbReference type="GO" id="GO:1990610">
    <property type="term" value="F:acetolactate synthase regulator activity"/>
    <property type="evidence" value="ECO:0007669"/>
    <property type="project" value="UniProtKB-UniRule"/>
</dbReference>
<dbReference type="AlphaFoldDB" id="A0A4Q1C910"/>
<evidence type="ECO:0000256" key="3">
    <source>
        <dbReference type="ARBA" id="ARBA00006341"/>
    </source>
</evidence>
<dbReference type="InterPro" id="IPR002912">
    <property type="entry name" value="ACT_dom"/>
</dbReference>
<evidence type="ECO:0000313" key="11">
    <source>
        <dbReference type="EMBL" id="RXK55473.1"/>
    </source>
</evidence>
<dbReference type="NCBIfam" id="TIGR00119">
    <property type="entry name" value="acolac_sm"/>
    <property type="match status" value="1"/>
</dbReference>
<protein>
    <recommendedName>
        <fullName evidence="8">Acetolactate synthase small subunit</fullName>
        <shortName evidence="8">AHAS</shortName>
        <shortName evidence="8">ALS</shortName>
        <ecNumber evidence="8">2.2.1.6</ecNumber>
    </recommendedName>
    <alternativeName>
        <fullName evidence="8">Acetohydroxy-acid synthase small subunit</fullName>
    </alternativeName>
</protein>
<dbReference type="InterPro" id="IPR039557">
    <property type="entry name" value="AHAS_ACT"/>
</dbReference>
<dbReference type="InterPro" id="IPR027271">
    <property type="entry name" value="Acetolactate_synth/TF_NikR_C"/>
</dbReference>
<organism evidence="11 12">
    <name type="scientific">Oleiharenicola lentus</name>
    <dbReference type="NCBI Taxonomy" id="2508720"/>
    <lineage>
        <taxon>Bacteria</taxon>
        <taxon>Pseudomonadati</taxon>
        <taxon>Verrucomicrobiota</taxon>
        <taxon>Opitutia</taxon>
        <taxon>Opitutales</taxon>
        <taxon>Opitutaceae</taxon>
        <taxon>Oleiharenicola</taxon>
    </lineage>
</organism>
<dbReference type="GO" id="GO:0005829">
    <property type="term" value="C:cytosol"/>
    <property type="evidence" value="ECO:0007669"/>
    <property type="project" value="TreeGrafter"/>
</dbReference>
<proteinExistence type="inferred from homology"/>
<dbReference type="Proteomes" id="UP000290218">
    <property type="component" value="Unassembled WGS sequence"/>
</dbReference>
<keyword evidence="5 8" id="KW-0028">Amino-acid biosynthesis</keyword>
<dbReference type="GO" id="GO:0003984">
    <property type="term" value="F:acetolactate synthase activity"/>
    <property type="evidence" value="ECO:0007669"/>
    <property type="project" value="UniProtKB-UniRule"/>
</dbReference>
<comment type="catalytic activity">
    <reaction evidence="7 8">
        <text>2 pyruvate + H(+) = (2S)-2-acetolactate + CO2</text>
        <dbReference type="Rhea" id="RHEA:25249"/>
        <dbReference type="ChEBI" id="CHEBI:15361"/>
        <dbReference type="ChEBI" id="CHEBI:15378"/>
        <dbReference type="ChEBI" id="CHEBI:16526"/>
        <dbReference type="ChEBI" id="CHEBI:58476"/>
        <dbReference type="EC" id="2.2.1.6"/>
    </reaction>
</comment>
<comment type="similarity">
    <text evidence="3 8">Belongs to the acetolactate synthase small subunit family.</text>
</comment>
<dbReference type="RefSeq" id="WP_129046838.1">
    <property type="nucleotide sequence ID" value="NZ_SDHX01000001.1"/>
</dbReference>
<comment type="caution">
    <text evidence="11">The sequence shown here is derived from an EMBL/GenBank/DDBJ whole genome shotgun (WGS) entry which is preliminary data.</text>
</comment>
<evidence type="ECO:0000313" key="12">
    <source>
        <dbReference type="Proteomes" id="UP000290218"/>
    </source>
</evidence>
<dbReference type="GO" id="GO:0009099">
    <property type="term" value="P:L-valine biosynthetic process"/>
    <property type="evidence" value="ECO:0007669"/>
    <property type="project" value="UniProtKB-UniRule"/>
</dbReference>
<evidence type="ECO:0000256" key="8">
    <source>
        <dbReference type="RuleBase" id="RU368092"/>
    </source>
</evidence>
<evidence type="ECO:0000256" key="6">
    <source>
        <dbReference type="ARBA" id="ARBA00023304"/>
    </source>
</evidence>
<evidence type="ECO:0000256" key="1">
    <source>
        <dbReference type="ARBA" id="ARBA00004974"/>
    </source>
</evidence>
<keyword evidence="8 11" id="KW-0808">Transferase</keyword>
<evidence type="ECO:0000256" key="2">
    <source>
        <dbReference type="ARBA" id="ARBA00005025"/>
    </source>
</evidence>
<evidence type="ECO:0000256" key="4">
    <source>
        <dbReference type="ARBA" id="ARBA00011744"/>
    </source>
</evidence>
<dbReference type="UniPathway" id="UPA00049">
    <property type="reaction ID" value="UER00059"/>
</dbReference>
<dbReference type="NCBIfam" id="NF008864">
    <property type="entry name" value="PRK11895.1"/>
    <property type="match status" value="1"/>
</dbReference>
<dbReference type="Pfam" id="PF10369">
    <property type="entry name" value="ALS_ss_C"/>
    <property type="match status" value="1"/>
</dbReference>
<evidence type="ECO:0000256" key="9">
    <source>
        <dbReference type="SAM" id="MobiDB-lite"/>
    </source>
</evidence>
<keyword evidence="12" id="KW-1185">Reference proteome</keyword>
<dbReference type="OrthoDB" id="9787365at2"/>
<comment type="subunit">
    <text evidence="4 8">Dimer of large and small chains.</text>
</comment>
<keyword evidence="6 8" id="KW-0100">Branched-chain amino acid biosynthesis</keyword>
<comment type="function">
    <text evidence="8">Catalyzes the conversion of 2 pyruvate molecules into acetolactate in the first common step of the biosynthetic pathway of the branched-amino acids such as leucine, isoleucine, and valine.</text>
</comment>
<dbReference type="InterPro" id="IPR019455">
    <property type="entry name" value="Acetolactate_synth_ssu_C"/>
</dbReference>
<dbReference type="Gene3D" id="3.30.70.260">
    <property type="match status" value="1"/>
</dbReference>
<feature type="domain" description="ACT" evidence="10">
    <location>
        <begin position="5"/>
        <end position="79"/>
    </location>
</feature>
<dbReference type="SUPFAM" id="SSF55021">
    <property type="entry name" value="ACT-like"/>
    <property type="match status" value="2"/>
</dbReference>
<dbReference type="EC" id="2.2.1.6" evidence="8"/>
<dbReference type="InterPro" id="IPR054480">
    <property type="entry name" value="AHAS_small-like_ACT"/>
</dbReference>
<comment type="pathway">
    <text evidence="1 8">Amino-acid biosynthesis; L-isoleucine biosynthesis; L-isoleucine from 2-oxobutanoate: step 1/4.</text>
</comment>